<protein>
    <submittedName>
        <fullName evidence="1">Uncharacterized protein</fullName>
    </submittedName>
</protein>
<name>K0IKX7_NITGG</name>
<reference evidence="1 2" key="1">
    <citation type="journal article" date="2012" name="Environ. Microbiol.">
        <title>The genome of the ammonia-oxidizing Candidatus Nitrososphaera gargensis: insights into metabolic versatility and environmental adaptations.</title>
        <authorList>
            <person name="Spang A."/>
            <person name="Poehlein A."/>
            <person name="Offre P."/>
            <person name="Zumbragel S."/>
            <person name="Haider S."/>
            <person name="Rychlik N."/>
            <person name="Nowka B."/>
            <person name="Schmeisser C."/>
            <person name="Lebedeva E.V."/>
            <person name="Rattei T."/>
            <person name="Bohm C."/>
            <person name="Schmid M."/>
            <person name="Galushko A."/>
            <person name="Hatzenpichler R."/>
            <person name="Weinmaier T."/>
            <person name="Daniel R."/>
            <person name="Schleper C."/>
            <person name="Spieck E."/>
            <person name="Streit W."/>
            <person name="Wagner M."/>
        </authorList>
    </citation>
    <scope>NUCLEOTIDE SEQUENCE [LARGE SCALE GENOMIC DNA]</scope>
    <source>
        <strain evidence="2">Ga9.2</strain>
    </source>
</reference>
<keyword evidence="2" id="KW-1185">Reference proteome</keyword>
<organism evidence="1 2">
    <name type="scientific">Nitrososphaera gargensis (strain Ga9.2)</name>
    <dbReference type="NCBI Taxonomy" id="1237085"/>
    <lineage>
        <taxon>Archaea</taxon>
        <taxon>Nitrososphaerota</taxon>
        <taxon>Nitrososphaeria</taxon>
        <taxon>Nitrososphaerales</taxon>
        <taxon>Nitrososphaeraceae</taxon>
        <taxon>Nitrososphaera</taxon>
    </lineage>
</organism>
<evidence type="ECO:0000313" key="1">
    <source>
        <dbReference type="EMBL" id="AFU59202.1"/>
    </source>
</evidence>
<dbReference type="AlphaFoldDB" id="K0IKX7"/>
<dbReference type="BioCyc" id="CNIT1237085:G1324-2270-MONOMER"/>
<dbReference type="Proteomes" id="UP000008037">
    <property type="component" value="Chromosome"/>
</dbReference>
<gene>
    <name evidence="1" type="ordered locus">Ngar_c22720</name>
</gene>
<dbReference type="EMBL" id="CP002408">
    <property type="protein sequence ID" value="AFU59202.1"/>
    <property type="molecule type" value="Genomic_DNA"/>
</dbReference>
<sequence>MRPRYGTEFWVYNMTHPSEDSLAGLLEEMLMRNHDEQITILFLVCKNSIKQVIESNSSGFSNEIWRSNDSGTIFSMKIGRKPRRNSPASALGNVLIVQSSHEQIYYAITNESRKFVESILRPFFKGYYPSISGAFLSSDELEDILEQLETVTESEVLLDRMTAYRRISYQRLFLDKASNKKKARKVERKESAVFYAERPYKEAFADAIANDRWVDKIQFHLISKGELALEGYISRKGLLKARRGFLPFYTVIFPYIVEIIQKKFNLYSNRARVPSKPKPSPLVVEFDYDIFKEVIQNHRFIELMKQMKFSSISVYHSNPYVHLSLVDYLDGSSFDLWVLSPNRLTVVPQLRASEASIARLMNHIFERFREGQIKDYSEMQYARQ</sequence>
<proteinExistence type="predicted"/>
<dbReference type="KEGG" id="nga:Ngar_c22720"/>
<dbReference type="HOGENOM" id="CLU_718905_0_0_2"/>
<accession>K0IKX7</accession>
<evidence type="ECO:0000313" key="2">
    <source>
        <dbReference type="Proteomes" id="UP000008037"/>
    </source>
</evidence>
<dbReference type="InParanoid" id="K0IKX7"/>